<evidence type="ECO:0000313" key="3">
    <source>
        <dbReference type="Proteomes" id="UP000077266"/>
    </source>
</evidence>
<gene>
    <name evidence="2" type="ORF">EXIGLDRAFT_843863</name>
</gene>
<evidence type="ECO:0000256" key="1">
    <source>
        <dbReference type="SAM" id="MobiDB-lite"/>
    </source>
</evidence>
<dbReference type="AlphaFoldDB" id="A0A165CDY9"/>
<feature type="compositionally biased region" description="Basic residues" evidence="1">
    <location>
        <begin position="48"/>
        <end position="58"/>
    </location>
</feature>
<sequence length="101" mass="10874">MAQSGHIEVPADDVQATHESDGELDDVDHDGEDTLAPADGPSSSTAAPKKKKKKKSKLAKLTASIPQPVVDEVLKRVKEQVGEDNPDATEENVRKTLDDMK</sequence>
<dbReference type="EMBL" id="KV426333">
    <property type="protein sequence ID" value="KZV82297.1"/>
    <property type="molecule type" value="Genomic_DNA"/>
</dbReference>
<feature type="compositionally biased region" description="Acidic residues" evidence="1">
    <location>
        <begin position="22"/>
        <end position="33"/>
    </location>
</feature>
<dbReference type="InParanoid" id="A0A165CDY9"/>
<feature type="compositionally biased region" description="Basic and acidic residues" evidence="1">
    <location>
        <begin position="91"/>
        <end position="101"/>
    </location>
</feature>
<dbReference type="OrthoDB" id="60315at2759"/>
<keyword evidence="3" id="KW-1185">Reference proteome</keyword>
<feature type="compositionally biased region" description="Basic and acidic residues" evidence="1">
    <location>
        <begin position="72"/>
        <end position="81"/>
    </location>
</feature>
<protein>
    <submittedName>
        <fullName evidence="2">Uncharacterized protein</fullName>
    </submittedName>
</protein>
<organism evidence="2 3">
    <name type="scientific">Exidia glandulosa HHB12029</name>
    <dbReference type="NCBI Taxonomy" id="1314781"/>
    <lineage>
        <taxon>Eukaryota</taxon>
        <taxon>Fungi</taxon>
        <taxon>Dikarya</taxon>
        <taxon>Basidiomycota</taxon>
        <taxon>Agaricomycotina</taxon>
        <taxon>Agaricomycetes</taxon>
        <taxon>Auriculariales</taxon>
        <taxon>Exidiaceae</taxon>
        <taxon>Exidia</taxon>
    </lineage>
</organism>
<dbReference type="Proteomes" id="UP000077266">
    <property type="component" value="Unassembled WGS sequence"/>
</dbReference>
<proteinExistence type="predicted"/>
<name>A0A165CDY9_EXIGL</name>
<feature type="region of interest" description="Disordered" evidence="1">
    <location>
        <begin position="1"/>
        <end position="101"/>
    </location>
</feature>
<feature type="non-terminal residue" evidence="2">
    <location>
        <position position="101"/>
    </location>
</feature>
<evidence type="ECO:0000313" key="2">
    <source>
        <dbReference type="EMBL" id="KZV82297.1"/>
    </source>
</evidence>
<reference evidence="2 3" key="1">
    <citation type="journal article" date="2016" name="Mol. Biol. Evol.">
        <title>Comparative Genomics of Early-Diverging Mushroom-Forming Fungi Provides Insights into the Origins of Lignocellulose Decay Capabilities.</title>
        <authorList>
            <person name="Nagy L.G."/>
            <person name="Riley R."/>
            <person name="Tritt A."/>
            <person name="Adam C."/>
            <person name="Daum C."/>
            <person name="Floudas D."/>
            <person name="Sun H."/>
            <person name="Yadav J.S."/>
            <person name="Pangilinan J."/>
            <person name="Larsson K.H."/>
            <person name="Matsuura K."/>
            <person name="Barry K."/>
            <person name="Labutti K."/>
            <person name="Kuo R."/>
            <person name="Ohm R.A."/>
            <person name="Bhattacharya S.S."/>
            <person name="Shirouzu T."/>
            <person name="Yoshinaga Y."/>
            <person name="Martin F.M."/>
            <person name="Grigoriev I.V."/>
            <person name="Hibbett D.S."/>
        </authorList>
    </citation>
    <scope>NUCLEOTIDE SEQUENCE [LARGE SCALE GENOMIC DNA]</scope>
    <source>
        <strain evidence="2 3">HHB12029</strain>
    </source>
</reference>
<accession>A0A165CDY9</accession>